<reference evidence="2" key="2">
    <citation type="journal article" date="2021" name="PeerJ">
        <title>Extensive microbial diversity within the chicken gut microbiome revealed by metagenomics and culture.</title>
        <authorList>
            <person name="Gilroy R."/>
            <person name="Ravi A."/>
            <person name="Getino M."/>
            <person name="Pursley I."/>
            <person name="Horton D.L."/>
            <person name="Alikhan N.F."/>
            <person name="Baker D."/>
            <person name="Gharbi K."/>
            <person name="Hall N."/>
            <person name="Watson M."/>
            <person name="Adriaenssens E.M."/>
            <person name="Foster-Nyarko E."/>
            <person name="Jarju S."/>
            <person name="Secka A."/>
            <person name="Antonio M."/>
            <person name="Oren A."/>
            <person name="Chaudhuri R.R."/>
            <person name="La Ragione R."/>
            <person name="Hildebrand F."/>
            <person name="Pallen M.J."/>
        </authorList>
    </citation>
    <scope>NUCLEOTIDE SEQUENCE</scope>
    <source>
        <strain evidence="2">9366</strain>
    </source>
</reference>
<evidence type="ECO:0000313" key="3">
    <source>
        <dbReference type="Proteomes" id="UP000824145"/>
    </source>
</evidence>
<evidence type="ECO:0000256" key="1">
    <source>
        <dbReference type="SAM" id="SignalP"/>
    </source>
</evidence>
<dbReference type="EMBL" id="DVNJ01000020">
    <property type="protein sequence ID" value="HIU62883.1"/>
    <property type="molecule type" value="Genomic_DNA"/>
</dbReference>
<feature type="chain" id="PRO_5039227541" evidence="1">
    <location>
        <begin position="20"/>
        <end position="117"/>
    </location>
</feature>
<name>A0A9D1MMP4_9FIRM</name>
<organism evidence="2 3">
    <name type="scientific">Candidatus Caccalectryoclostridium excrementigallinarum</name>
    <dbReference type="NCBI Taxonomy" id="2840710"/>
    <lineage>
        <taxon>Bacteria</taxon>
        <taxon>Bacillati</taxon>
        <taxon>Bacillota</taxon>
        <taxon>Clostridia</taxon>
        <taxon>Christensenellales</taxon>
        <taxon>Christensenellaceae</taxon>
        <taxon>Christensenellaceae incertae sedis</taxon>
        <taxon>Candidatus Caccalectryoclostridium</taxon>
    </lineage>
</organism>
<keyword evidence="1" id="KW-0732">Signal</keyword>
<comment type="caution">
    <text evidence="2">The sequence shown here is derived from an EMBL/GenBank/DDBJ whole genome shotgun (WGS) entry which is preliminary data.</text>
</comment>
<dbReference type="PROSITE" id="PS51257">
    <property type="entry name" value="PROKAR_LIPOPROTEIN"/>
    <property type="match status" value="1"/>
</dbReference>
<dbReference type="Proteomes" id="UP000824145">
    <property type="component" value="Unassembled WGS sequence"/>
</dbReference>
<accession>A0A9D1MMP4</accession>
<gene>
    <name evidence="2" type="ORF">IAB07_03840</name>
</gene>
<dbReference type="AlphaFoldDB" id="A0A9D1MMP4"/>
<sequence length="117" mass="12359">MKKLLAAICLLALVVALCACTPDGGELREAYKGGGYDFQPFDVTLTGAQEYELADGFSVVKDANISPKVAYVLLFATLGEARGYVEDHAADEDKPNMARAGRLVVYGSEEAVAIAVA</sequence>
<protein>
    <submittedName>
        <fullName evidence="2">Uncharacterized protein</fullName>
    </submittedName>
</protein>
<proteinExistence type="predicted"/>
<evidence type="ECO:0000313" key="2">
    <source>
        <dbReference type="EMBL" id="HIU62883.1"/>
    </source>
</evidence>
<feature type="signal peptide" evidence="1">
    <location>
        <begin position="1"/>
        <end position="19"/>
    </location>
</feature>
<reference evidence="2" key="1">
    <citation type="submission" date="2020-10" db="EMBL/GenBank/DDBJ databases">
        <authorList>
            <person name="Gilroy R."/>
        </authorList>
    </citation>
    <scope>NUCLEOTIDE SEQUENCE</scope>
    <source>
        <strain evidence="2">9366</strain>
    </source>
</reference>